<feature type="transmembrane region" description="Helical" evidence="1">
    <location>
        <begin position="20"/>
        <end position="39"/>
    </location>
</feature>
<keyword evidence="1" id="KW-0472">Membrane</keyword>
<dbReference type="OrthoDB" id="2645170at2759"/>
<dbReference type="Proteomes" id="UP000053820">
    <property type="component" value="Unassembled WGS sequence"/>
</dbReference>
<evidence type="ECO:0000313" key="4">
    <source>
        <dbReference type="Proteomes" id="UP000053820"/>
    </source>
</evidence>
<dbReference type="InterPro" id="IPR045340">
    <property type="entry name" value="DUF6533"/>
</dbReference>
<evidence type="ECO:0000313" key="3">
    <source>
        <dbReference type="EMBL" id="KIJ61007.1"/>
    </source>
</evidence>
<feature type="transmembrane region" description="Helical" evidence="1">
    <location>
        <begin position="168"/>
        <end position="187"/>
    </location>
</feature>
<gene>
    <name evidence="3" type="ORF">HYDPIDRAFT_42934</name>
</gene>
<protein>
    <recommendedName>
        <fullName evidence="2">DUF6533 domain-containing protein</fullName>
    </recommendedName>
</protein>
<feature type="transmembrane region" description="Helical" evidence="1">
    <location>
        <begin position="118"/>
        <end position="137"/>
    </location>
</feature>
<evidence type="ECO:0000256" key="1">
    <source>
        <dbReference type="SAM" id="Phobius"/>
    </source>
</evidence>
<reference evidence="3 4" key="1">
    <citation type="submission" date="2014-04" db="EMBL/GenBank/DDBJ databases">
        <title>Evolutionary Origins and Diversification of the Mycorrhizal Mutualists.</title>
        <authorList>
            <consortium name="DOE Joint Genome Institute"/>
            <consortium name="Mycorrhizal Genomics Consortium"/>
            <person name="Kohler A."/>
            <person name="Kuo A."/>
            <person name="Nagy L.G."/>
            <person name="Floudas D."/>
            <person name="Copeland A."/>
            <person name="Barry K.W."/>
            <person name="Cichocki N."/>
            <person name="Veneault-Fourrey C."/>
            <person name="LaButti K."/>
            <person name="Lindquist E.A."/>
            <person name="Lipzen A."/>
            <person name="Lundell T."/>
            <person name="Morin E."/>
            <person name="Murat C."/>
            <person name="Riley R."/>
            <person name="Ohm R."/>
            <person name="Sun H."/>
            <person name="Tunlid A."/>
            <person name="Henrissat B."/>
            <person name="Grigoriev I.V."/>
            <person name="Hibbett D.S."/>
            <person name="Martin F."/>
        </authorList>
    </citation>
    <scope>NUCLEOTIDE SEQUENCE [LARGE SCALE GENOMIC DNA]</scope>
    <source>
        <strain evidence="3 4">MD-312</strain>
    </source>
</reference>
<keyword evidence="1" id="KW-0812">Transmembrane</keyword>
<feature type="transmembrane region" description="Helical" evidence="1">
    <location>
        <begin position="208"/>
        <end position="234"/>
    </location>
</feature>
<accession>A0A0C9WBQ0</accession>
<feature type="domain" description="DUF6533" evidence="2">
    <location>
        <begin position="22"/>
        <end position="67"/>
    </location>
</feature>
<name>A0A0C9WBQ0_9AGAM</name>
<dbReference type="Pfam" id="PF20151">
    <property type="entry name" value="DUF6533"/>
    <property type="match status" value="1"/>
</dbReference>
<organism evidence="3 4">
    <name type="scientific">Hydnomerulius pinastri MD-312</name>
    <dbReference type="NCBI Taxonomy" id="994086"/>
    <lineage>
        <taxon>Eukaryota</taxon>
        <taxon>Fungi</taxon>
        <taxon>Dikarya</taxon>
        <taxon>Basidiomycota</taxon>
        <taxon>Agaricomycotina</taxon>
        <taxon>Agaricomycetes</taxon>
        <taxon>Agaricomycetidae</taxon>
        <taxon>Boletales</taxon>
        <taxon>Boletales incertae sedis</taxon>
        <taxon>Leucogyrophana</taxon>
    </lineage>
</organism>
<evidence type="ECO:0000259" key="2">
    <source>
        <dbReference type="Pfam" id="PF20151"/>
    </source>
</evidence>
<proteinExistence type="predicted"/>
<feature type="transmembrane region" description="Helical" evidence="1">
    <location>
        <begin position="84"/>
        <end position="106"/>
    </location>
</feature>
<dbReference type="AlphaFoldDB" id="A0A0C9WBQ0"/>
<dbReference type="EMBL" id="KN839866">
    <property type="protein sequence ID" value="KIJ61007.1"/>
    <property type="molecule type" value="Genomic_DNA"/>
</dbReference>
<keyword evidence="4" id="KW-1185">Reference proteome</keyword>
<sequence>MATEYSPSEIVTQLGQRQLAMYFNVAALAIFVFDYCVTFSSEVQHIWGRKWETTRFVFTMSRYVPFIGSAMTCYNALYSHKCGSFIFALDAIYNIGIVFAEGILILRTYAMWQRSRKVLFFLLGLAVVFIVAATVLATKLNFSLPADAGSPYVFYPSSCAFGKSRNGAFQYILLMIYEIILQGMNTWKRFRTYRDVQSSTLRTLYWGGIMYMFGIIVLSASNMAIMVAAPIAYIDLLDT</sequence>
<keyword evidence="1" id="KW-1133">Transmembrane helix</keyword>
<dbReference type="HOGENOM" id="CLU_035509_11_1_1"/>